<evidence type="ECO:0000313" key="2">
    <source>
        <dbReference type="EMBL" id="CED92180.1"/>
    </source>
</evidence>
<protein>
    <recommendedName>
        <fullName evidence="1">Helix-turn-helix domain-containing protein</fullName>
    </recommendedName>
</protein>
<dbReference type="EMBL" id="LK995535">
    <property type="protein sequence ID" value="CED92180.1"/>
    <property type="molecule type" value="Genomic_DNA"/>
</dbReference>
<gene>
    <name evidence="2" type="ORF">AAM4_2348</name>
</gene>
<reference evidence="2" key="1">
    <citation type="submission" date="2014-07" db="EMBL/GenBank/DDBJ databases">
        <authorList>
            <person name="Zhang J.E."/>
            <person name="Yang H."/>
            <person name="Guo J."/>
            <person name="Deng Z."/>
            <person name="Luo H."/>
            <person name="Luo M."/>
            <person name="Zhao B."/>
        </authorList>
    </citation>
    <scope>NUCLEOTIDE SEQUENCE</scope>
    <source>
        <strain evidence="2">AM4</strain>
    </source>
</reference>
<proteinExistence type="predicted"/>
<dbReference type="AlphaFoldDB" id="A0A1L7RPM0"/>
<dbReference type="RefSeq" id="WP_210581482.1">
    <property type="nucleotide sequence ID" value="NZ_LK995535.1"/>
</dbReference>
<evidence type="ECO:0000259" key="1">
    <source>
        <dbReference type="Pfam" id="PF12728"/>
    </source>
</evidence>
<dbReference type="InterPro" id="IPR041657">
    <property type="entry name" value="HTH_17"/>
</dbReference>
<name>A0A1L7RPM0_9ACTO</name>
<accession>A0A1L7RPM0</accession>
<organism evidence="2">
    <name type="scientific">Actinomyces succiniciruminis</name>
    <dbReference type="NCBI Taxonomy" id="1522002"/>
    <lineage>
        <taxon>Bacteria</taxon>
        <taxon>Bacillati</taxon>
        <taxon>Actinomycetota</taxon>
        <taxon>Actinomycetes</taxon>
        <taxon>Actinomycetales</taxon>
        <taxon>Actinomycetaceae</taxon>
        <taxon>Actinomyces</taxon>
    </lineage>
</organism>
<sequence>MSRKSQAVTPANVNAKTFAQIVGVSYPTVLKLIYSGELKSARIGNQHIIPLSAITAMGLDVPADFATTSTTGGSAEGVK</sequence>
<feature type="domain" description="Helix-turn-helix" evidence="1">
    <location>
        <begin position="19"/>
        <end position="55"/>
    </location>
</feature>
<dbReference type="Pfam" id="PF12728">
    <property type="entry name" value="HTH_17"/>
    <property type="match status" value="1"/>
</dbReference>